<evidence type="ECO:0000313" key="11">
    <source>
        <dbReference type="Proteomes" id="UP001328107"/>
    </source>
</evidence>
<comment type="caution">
    <text evidence="10">The sequence shown here is derived from an EMBL/GenBank/DDBJ whole genome shotgun (WGS) entry which is preliminary data.</text>
</comment>
<dbReference type="InterPro" id="IPR018107">
    <property type="entry name" value="Na-dicarboxylate_symporter_CS"/>
</dbReference>
<feature type="transmembrane region" description="Helical" evidence="9">
    <location>
        <begin position="6"/>
        <end position="27"/>
    </location>
</feature>
<evidence type="ECO:0000256" key="2">
    <source>
        <dbReference type="ARBA" id="ARBA00006148"/>
    </source>
</evidence>
<sequence length="404" mass="44155">FPGEIFLKILRMMVLPLIATSIISSLAQMKSGQASRMGLITVAYYITTAVIAACVGMFLVTKIRPGDSLSKKVRHVTSPVEEMEPIDTFLDLLRNMFPDNIFKATFSRVLTKYDRNGTDIDKNIVDGPGTNILGIIVFCAFFGMVISRKGPQVRIVTEFFIALFAIIMGYIKAVMWFAPFGIISLIAGNMLEVDDLTGTFRTLAMYVATVLSGLFFHVLIVNPVLYWLITRKNPCEVYRTMLHPFMIALGTGSSGAALPTSIVCLEEMGIDSRIANFIPSFGNTLNLDGQALYEAVAVVFIAQLNGIPLSFLQHIVVCLVATLGSIGQGPVPAGLVSMMVVLNTLGMPTKDLALIISVDWLCDRLRTAINVMGDGFACAIIAHTVWRRSIELGTPPNEEEDQNV</sequence>
<dbReference type="GO" id="GO:0005313">
    <property type="term" value="F:L-glutamate transmembrane transporter activity"/>
    <property type="evidence" value="ECO:0007669"/>
    <property type="project" value="TreeGrafter"/>
</dbReference>
<protein>
    <recommendedName>
        <fullName evidence="9">Amino acid transporter</fullName>
    </recommendedName>
</protein>
<keyword evidence="6 9" id="KW-1133">Transmembrane helix</keyword>
<dbReference type="PROSITE" id="PS00713">
    <property type="entry name" value="NA_DICARBOXYL_SYMP_1"/>
    <property type="match status" value="1"/>
</dbReference>
<evidence type="ECO:0000256" key="7">
    <source>
        <dbReference type="ARBA" id="ARBA00023136"/>
    </source>
</evidence>
<evidence type="ECO:0000256" key="8">
    <source>
        <dbReference type="ARBA" id="ARBA00023180"/>
    </source>
</evidence>
<gene>
    <name evidence="10" type="ORF">PMAYCL1PPCAC_09570</name>
</gene>
<dbReference type="GO" id="GO:0005886">
    <property type="term" value="C:plasma membrane"/>
    <property type="evidence" value="ECO:0007669"/>
    <property type="project" value="TreeGrafter"/>
</dbReference>
<dbReference type="PANTHER" id="PTHR11958">
    <property type="entry name" value="SODIUM/DICARBOXYLATE SYMPORTER-RELATED"/>
    <property type="match status" value="1"/>
</dbReference>
<feature type="transmembrane region" description="Helical" evidence="9">
    <location>
        <begin position="203"/>
        <end position="229"/>
    </location>
</feature>
<feature type="transmembrane region" description="Helical" evidence="9">
    <location>
        <begin position="39"/>
        <end position="60"/>
    </location>
</feature>
<dbReference type="PANTHER" id="PTHR11958:SF99">
    <property type="entry name" value="SODIUM-DEPENDENT EXCITATORY AMINO ACID TRANSPORTER GLT-6-RELATED"/>
    <property type="match status" value="1"/>
</dbReference>
<evidence type="ECO:0000256" key="4">
    <source>
        <dbReference type="ARBA" id="ARBA00022692"/>
    </source>
</evidence>
<organism evidence="10 11">
    <name type="scientific">Pristionchus mayeri</name>
    <dbReference type="NCBI Taxonomy" id="1317129"/>
    <lineage>
        <taxon>Eukaryota</taxon>
        <taxon>Metazoa</taxon>
        <taxon>Ecdysozoa</taxon>
        <taxon>Nematoda</taxon>
        <taxon>Chromadorea</taxon>
        <taxon>Rhabditida</taxon>
        <taxon>Rhabditina</taxon>
        <taxon>Diplogasteromorpha</taxon>
        <taxon>Diplogasteroidea</taxon>
        <taxon>Neodiplogasteridae</taxon>
        <taxon>Pristionchus</taxon>
    </lineage>
</organism>
<feature type="transmembrane region" description="Helical" evidence="9">
    <location>
        <begin position="129"/>
        <end position="147"/>
    </location>
</feature>
<dbReference type="InterPro" id="IPR001991">
    <property type="entry name" value="Na-dicarboxylate_symporter"/>
</dbReference>
<dbReference type="GO" id="GO:0015175">
    <property type="term" value="F:neutral L-amino acid transmembrane transporter activity"/>
    <property type="evidence" value="ECO:0007669"/>
    <property type="project" value="TreeGrafter"/>
</dbReference>
<dbReference type="PRINTS" id="PR00173">
    <property type="entry name" value="EDTRNSPORT"/>
</dbReference>
<keyword evidence="11" id="KW-1185">Reference proteome</keyword>
<evidence type="ECO:0000256" key="1">
    <source>
        <dbReference type="ARBA" id="ARBA00004141"/>
    </source>
</evidence>
<accession>A0AAN4ZLV1</accession>
<keyword evidence="4 9" id="KW-0812">Transmembrane</keyword>
<feature type="transmembrane region" description="Helical" evidence="9">
    <location>
        <begin position="159"/>
        <end position="183"/>
    </location>
</feature>
<proteinExistence type="inferred from homology"/>
<reference evidence="11" key="1">
    <citation type="submission" date="2022-10" db="EMBL/GenBank/DDBJ databases">
        <title>Genome assembly of Pristionchus species.</title>
        <authorList>
            <person name="Yoshida K."/>
            <person name="Sommer R.J."/>
        </authorList>
    </citation>
    <scope>NUCLEOTIDE SEQUENCE [LARGE SCALE GENOMIC DNA]</scope>
    <source>
        <strain evidence="11">RS5460</strain>
    </source>
</reference>
<dbReference type="SUPFAM" id="SSF118215">
    <property type="entry name" value="Proton glutamate symport protein"/>
    <property type="match status" value="1"/>
</dbReference>
<keyword evidence="3 9" id="KW-0813">Transport</keyword>
<dbReference type="InterPro" id="IPR036458">
    <property type="entry name" value="Na:dicarbo_symporter_sf"/>
</dbReference>
<dbReference type="InterPro" id="IPR050746">
    <property type="entry name" value="DAACS"/>
</dbReference>
<dbReference type="AlphaFoldDB" id="A0AAN4ZLV1"/>
<dbReference type="GO" id="GO:0015501">
    <property type="term" value="F:glutamate:sodium symporter activity"/>
    <property type="evidence" value="ECO:0007669"/>
    <property type="project" value="TreeGrafter"/>
</dbReference>
<evidence type="ECO:0000256" key="6">
    <source>
        <dbReference type="ARBA" id="ARBA00022989"/>
    </source>
</evidence>
<feature type="non-terminal residue" evidence="10">
    <location>
        <position position="1"/>
    </location>
</feature>
<comment type="similarity">
    <text evidence="2 9">Belongs to the dicarboxylate/amino acid:cation symporter (DAACS) (TC 2.A.23) family.</text>
</comment>
<dbReference type="Gene3D" id="1.10.3860.10">
    <property type="entry name" value="Sodium:dicarboxylate symporter"/>
    <property type="match status" value="1"/>
</dbReference>
<dbReference type="EMBL" id="BTRK01000002">
    <property type="protein sequence ID" value="GMR39375.1"/>
    <property type="molecule type" value="Genomic_DNA"/>
</dbReference>
<evidence type="ECO:0000313" key="10">
    <source>
        <dbReference type="EMBL" id="GMR39375.1"/>
    </source>
</evidence>
<evidence type="ECO:0000256" key="5">
    <source>
        <dbReference type="ARBA" id="ARBA00022847"/>
    </source>
</evidence>
<keyword evidence="7 9" id="KW-0472">Membrane</keyword>
<dbReference type="Pfam" id="PF00375">
    <property type="entry name" value="SDF"/>
    <property type="match status" value="1"/>
</dbReference>
<evidence type="ECO:0000256" key="9">
    <source>
        <dbReference type="RuleBase" id="RU361216"/>
    </source>
</evidence>
<keyword evidence="5 9" id="KW-0769">Symport</keyword>
<name>A0AAN4ZLV1_9BILA</name>
<comment type="subcellular location">
    <subcellularLocation>
        <location evidence="1 9">Membrane</location>
        <topology evidence="1 9">Multi-pass membrane protein</topology>
    </subcellularLocation>
</comment>
<dbReference type="Proteomes" id="UP001328107">
    <property type="component" value="Unassembled WGS sequence"/>
</dbReference>
<keyword evidence="8" id="KW-0325">Glycoprotein</keyword>
<evidence type="ECO:0000256" key="3">
    <source>
        <dbReference type="ARBA" id="ARBA00022448"/>
    </source>
</evidence>